<name>A0A1K2IH98_9FLAO</name>
<evidence type="ECO:0000313" key="1">
    <source>
        <dbReference type="EMBL" id="SFZ91608.1"/>
    </source>
</evidence>
<dbReference type="AlphaFoldDB" id="A0A1K2IH98"/>
<keyword evidence="2" id="KW-1185">Reference proteome</keyword>
<organism evidence="1 2">
    <name type="scientific">Chryseobacterium limigenitum</name>
    <dbReference type="NCBI Taxonomy" id="1612149"/>
    <lineage>
        <taxon>Bacteria</taxon>
        <taxon>Pseudomonadati</taxon>
        <taxon>Bacteroidota</taxon>
        <taxon>Flavobacteriia</taxon>
        <taxon>Flavobacteriales</taxon>
        <taxon>Weeksellaceae</taxon>
        <taxon>Chryseobacterium group</taxon>
        <taxon>Chryseobacterium</taxon>
    </lineage>
</organism>
<dbReference type="EMBL" id="FPKW01000002">
    <property type="protein sequence ID" value="SFZ91608.1"/>
    <property type="molecule type" value="Genomic_DNA"/>
</dbReference>
<reference evidence="2" key="1">
    <citation type="submission" date="2016-10" db="EMBL/GenBank/DDBJ databases">
        <authorList>
            <person name="Varghese N."/>
            <person name="Submissions S."/>
        </authorList>
    </citation>
    <scope>NUCLEOTIDE SEQUENCE [LARGE SCALE GENOMIC DNA]</scope>
    <source>
        <strain evidence="2">SUR2</strain>
    </source>
</reference>
<dbReference type="STRING" id="1612149.SAMN05216324_102432"/>
<protein>
    <submittedName>
        <fullName evidence="1">Uncharacterized protein</fullName>
    </submittedName>
</protein>
<dbReference type="Proteomes" id="UP000182034">
    <property type="component" value="Unassembled WGS sequence"/>
</dbReference>
<gene>
    <name evidence="1" type="ORF">SAMN05216324_102432</name>
</gene>
<sequence>MNRQDHSVFVLTVFIIVHKTSCIDIVHFQPKSFYQSYRKADQVRQSLIQSGKLSEDGSSVEGERFMVLHMN</sequence>
<evidence type="ECO:0000313" key="2">
    <source>
        <dbReference type="Proteomes" id="UP000182034"/>
    </source>
</evidence>
<accession>A0A1K2IH98</accession>
<proteinExistence type="predicted"/>